<proteinExistence type="predicted"/>
<accession>A0A0G0XQH7</accession>
<name>A0A0G0XQH7_9BACT</name>
<organism evidence="1 2">
    <name type="scientific">Candidatus Magasanikbacteria bacterium GW2011_GWC2_41_17</name>
    <dbReference type="NCBI Taxonomy" id="1619048"/>
    <lineage>
        <taxon>Bacteria</taxon>
        <taxon>Candidatus Magasanikiibacteriota</taxon>
    </lineage>
</organism>
<dbReference type="EMBL" id="LCAV01000011">
    <property type="protein sequence ID" value="KKR99100.1"/>
    <property type="molecule type" value="Genomic_DNA"/>
</dbReference>
<sequence>MRTLTRKEVAILVELLGGDEVARVMVNRARLPEDWIHPKYPDLTGGQVEAFLNIALAKIGAERLPDILAGRLMPKWEKNVQLLVDKNGRCIPDGLLSNVVGANRNFFQNQPTLDTAGITALLARHKEYCHFPCAAFPSVNEIETRYAAILQWLNLPENEENGAKNLLNVPHFLGVLPQIPAGDHGAILESLVEAAGRSYIKQFPNRKFYNNLRGQLVDNVKIADSARYGEFVRRATTGSLVWASFRTCLQGFSIPADREQEARMPSRFILSGGWDTAADIIGYPEILARDFNTPGLDIAALQFGSAVYSLCFVAGGSGLDFNHRYLAAYGDSAGGLLLLGCILDQGFWSLVQNLFQSRFTDA</sequence>
<protein>
    <submittedName>
        <fullName evidence="1">Uncharacterized protein</fullName>
    </submittedName>
</protein>
<reference evidence="1 2" key="1">
    <citation type="journal article" date="2015" name="Nature">
        <title>rRNA introns, odd ribosomes, and small enigmatic genomes across a large radiation of phyla.</title>
        <authorList>
            <person name="Brown C.T."/>
            <person name="Hug L.A."/>
            <person name="Thomas B.C."/>
            <person name="Sharon I."/>
            <person name="Castelle C.J."/>
            <person name="Singh A."/>
            <person name="Wilkins M.J."/>
            <person name="Williams K.H."/>
            <person name="Banfield J.F."/>
        </authorList>
    </citation>
    <scope>NUCLEOTIDE SEQUENCE [LARGE SCALE GENOMIC DNA]</scope>
</reference>
<dbReference type="Proteomes" id="UP000034108">
    <property type="component" value="Unassembled WGS sequence"/>
</dbReference>
<comment type="caution">
    <text evidence="1">The sequence shown here is derived from an EMBL/GenBank/DDBJ whole genome shotgun (WGS) entry which is preliminary data.</text>
</comment>
<evidence type="ECO:0000313" key="2">
    <source>
        <dbReference type="Proteomes" id="UP000034108"/>
    </source>
</evidence>
<evidence type="ECO:0000313" key="1">
    <source>
        <dbReference type="EMBL" id="KKR99100.1"/>
    </source>
</evidence>
<dbReference type="AlphaFoldDB" id="A0A0G0XQH7"/>
<dbReference type="STRING" id="1619048.UU49_C0011G0036"/>
<gene>
    <name evidence="1" type="ORF">UU49_C0011G0036</name>
</gene>